<dbReference type="Proteomes" id="UP000019229">
    <property type="component" value="Chromosome"/>
</dbReference>
<accession>W5USC5</accession>
<evidence type="ECO:0000313" key="2">
    <source>
        <dbReference type="Proteomes" id="UP000019229"/>
    </source>
</evidence>
<dbReference type="AlphaFoldDB" id="W5USC5"/>
<dbReference type="PATRIC" id="fig|743966.3.peg.22"/>
<dbReference type="EMBL" id="CP007154">
    <property type="protein sequence ID" value="AHH45037.1"/>
    <property type="molecule type" value="Genomic_DNA"/>
</dbReference>
<reference evidence="1 2" key="1">
    <citation type="journal article" date="2014" name="Genome Announc.">
        <title>Complete Genome Sequence of Mycoplasma bovoculi Strain M165/69T (ATCC 29104).</title>
        <authorList>
            <person name="Calcutt M.J."/>
            <person name="Foecking M.F."/>
        </authorList>
    </citation>
    <scope>NUCLEOTIDE SEQUENCE [LARGE SCALE GENOMIC DNA]</scope>
    <source>
        <strain evidence="1">M165/69</strain>
    </source>
</reference>
<evidence type="ECO:0000313" key="1">
    <source>
        <dbReference type="EMBL" id="AHH45037.1"/>
    </source>
</evidence>
<dbReference type="HOGENOM" id="CLU_2233514_0_0_14"/>
<dbReference type="KEGG" id="mbc:MYB_00120"/>
<dbReference type="RefSeq" id="WP_022934834.1">
    <property type="nucleotide sequence ID" value="NZ_CP007154.1"/>
</dbReference>
<keyword evidence="2" id="KW-1185">Reference proteome</keyword>
<protein>
    <submittedName>
        <fullName evidence="1">Uncharacterized protein</fullName>
    </submittedName>
</protein>
<sequence length="105" mass="12654">MQFDKFAPYLPKHNILFNIYSQLIKQHSVVIWFNGNEGMYYFVKTRSANKDEMEKDQFFTEILITTDATAPYSLFKKIVSLIIRKFLEWMKKNLKSLMEKIIFQE</sequence>
<name>W5USC5_9BACT</name>
<organism evidence="1 2">
    <name type="scientific">Mesomycoplasma bovoculi M165/69</name>
    <dbReference type="NCBI Taxonomy" id="743966"/>
    <lineage>
        <taxon>Bacteria</taxon>
        <taxon>Bacillati</taxon>
        <taxon>Mycoplasmatota</taxon>
        <taxon>Mycoplasmoidales</taxon>
        <taxon>Metamycoplasmataceae</taxon>
        <taxon>Mesomycoplasma</taxon>
    </lineage>
</organism>
<proteinExistence type="predicted"/>
<gene>
    <name evidence="1" type="ORF">MYB_00120</name>
</gene>